<feature type="compositionally biased region" description="Low complexity" evidence="1">
    <location>
        <begin position="289"/>
        <end position="341"/>
    </location>
</feature>
<gene>
    <name evidence="3" type="ORF">FUG_LOCUS402497</name>
</gene>
<feature type="compositionally biased region" description="Low complexity" evidence="1">
    <location>
        <begin position="365"/>
        <end position="388"/>
    </location>
</feature>
<organism evidence="3">
    <name type="scientific">Gibberella zeae</name>
    <name type="common">Wheat head blight fungus</name>
    <name type="synonym">Fusarium graminearum</name>
    <dbReference type="NCBI Taxonomy" id="5518"/>
    <lineage>
        <taxon>Eukaryota</taxon>
        <taxon>Fungi</taxon>
        <taxon>Dikarya</taxon>
        <taxon>Ascomycota</taxon>
        <taxon>Pezizomycotina</taxon>
        <taxon>Sordariomycetes</taxon>
        <taxon>Hypocreomycetidae</taxon>
        <taxon>Hypocreales</taxon>
        <taxon>Nectriaceae</taxon>
        <taxon>Fusarium</taxon>
    </lineage>
</organism>
<feature type="compositionally biased region" description="Polar residues" evidence="1">
    <location>
        <begin position="342"/>
        <end position="364"/>
    </location>
</feature>
<evidence type="ECO:0000313" key="3">
    <source>
        <dbReference type="EMBL" id="VIO60493.1"/>
    </source>
</evidence>
<feature type="chain" id="PRO_5026306401" evidence="2">
    <location>
        <begin position="22"/>
        <end position="400"/>
    </location>
</feature>
<evidence type="ECO:0000256" key="1">
    <source>
        <dbReference type="SAM" id="MobiDB-lite"/>
    </source>
</evidence>
<feature type="region of interest" description="Disordered" evidence="1">
    <location>
        <begin position="289"/>
        <end position="400"/>
    </location>
</feature>
<keyword evidence="2" id="KW-0732">Signal</keyword>
<evidence type="ECO:0000256" key="2">
    <source>
        <dbReference type="SAM" id="SignalP"/>
    </source>
</evidence>
<feature type="signal peptide" evidence="2">
    <location>
        <begin position="1"/>
        <end position="21"/>
    </location>
</feature>
<dbReference type="EMBL" id="CAAKMV010000145">
    <property type="protein sequence ID" value="VIO60493.1"/>
    <property type="molecule type" value="Genomic_DNA"/>
</dbReference>
<reference evidence="3" key="1">
    <citation type="submission" date="2019-04" db="EMBL/GenBank/DDBJ databases">
        <authorList>
            <person name="Melise S."/>
            <person name="Noan J."/>
            <person name="Okalmin O."/>
        </authorList>
    </citation>
    <scope>NUCLEOTIDE SEQUENCE</scope>
    <source>
        <strain evidence="3">FN9</strain>
    </source>
</reference>
<name>A0A4E9DP09_GIBZA</name>
<dbReference type="AlphaFoldDB" id="A0A4E9DP09"/>
<proteinExistence type="predicted"/>
<feature type="compositionally biased region" description="Basic residues" evidence="1">
    <location>
        <begin position="391"/>
        <end position="400"/>
    </location>
</feature>
<sequence>MRSVEARRLAAFLALPFLCNGFAVTVDRDTTGKSLAQTIFNGPGLSLVNWDLRAPADSVGAFTDGPFGIGNGGILTTGQTSGAMPGGDGNVDNGGDGAIAFCGDGSTNAAIVYAGVIPGAGYNGIRIEFVFATNEPDGGNPDNIAIFNFENDPPQIATFNGQEINSQSSIAKDPNAIFPPDSLTGYSRSTPPLVLTVPVVPELQADIYIAICDKGNSGDDSALLIKGYGCTDCASAPNGAEINYVKQTTTLERGEKPYTQTISVSGTESGTFIYFVAPETTTTTMAAETTSADTTTTTTMATETTAEETTTTTAITEDTTTTSAAADVPTDTTSSGGSTTTNDEASVGSTTAMITDPTTSTRLGTTTEFATTDEPTSTVESTSEQTTTKRSPCRPRRHLH</sequence>
<accession>A0A4E9DP09</accession>
<protein>
    <submittedName>
        <fullName evidence="3">Uncharacterized protein</fullName>
    </submittedName>
</protein>